<protein>
    <submittedName>
        <fullName evidence="1">Uncharacterized protein</fullName>
    </submittedName>
</protein>
<sequence>MPTSSDKKARGGGDAARTAGCLDLLHGDAKMAAAARSSVWAGGVLAQDSANVERAHAYNGLVVAALGLEDALLAGRDAEPELQALRSAADAADPFAAAMLASLPPGCTRQRREDGTVATESAVQQKLAAELDGLVAAAFVPPGGGLLGELVGQLFRKAYVLDPAAAPLEPSTPQGERSEVRSNLEALAGVLGGRGDLAARLQTLEGSLGGLCRERAASWLSEARDALVLQQTLRAVKARAQCLNSVLL</sequence>
<organism evidence="1 2">
    <name type="scientific">Prorocentrum cordatum</name>
    <dbReference type="NCBI Taxonomy" id="2364126"/>
    <lineage>
        <taxon>Eukaryota</taxon>
        <taxon>Sar</taxon>
        <taxon>Alveolata</taxon>
        <taxon>Dinophyceae</taxon>
        <taxon>Prorocentrales</taxon>
        <taxon>Prorocentraceae</taxon>
        <taxon>Prorocentrum</taxon>
    </lineage>
</organism>
<comment type="caution">
    <text evidence="1">The sequence shown here is derived from an EMBL/GenBank/DDBJ whole genome shotgun (WGS) entry which is preliminary data.</text>
</comment>
<evidence type="ECO:0000313" key="2">
    <source>
        <dbReference type="Proteomes" id="UP001189429"/>
    </source>
</evidence>
<gene>
    <name evidence="1" type="ORF">PCOR1329_LOCUS62071</name>
</gene>
<keyword evidence="2" id="KW-1185">Reference proteome</keyword>
<name>A0ABN9VX90_9DINO</name>
<accession>A0ABN9VX90</accession>
<evidence type="ECO:0000313" key="1">
    <source>
        <dbReference type="EMBL" id="CAK0878242.1"/>
    </source>
</evidence>
<dbReference type="Proteomes" id="UP001189429">
    <property type="component" value="Unassembled WGS sequence"/>
</dbReference>
<dbReference type="EMBL" id="CAUYUJ010017828">
    <property type="protein sequence ID" value="CAK0878242.1"/>
    <property type="molecule type" value="Genomic_DNA"/>
</dbReference>
<proteinExistence type="predicted"/>
<reference evidence="1" key="1">
    <citation type="submission" date="2023-10" db="EMBL/GenBank/DDBJ databases">
        <authorList>
            <person name="Chen Y."/>
            <person name="Shah S."/>
            <person name="Dougan E. K."/>
            <person name="Thang M."/>
            <person name="Chan C."/>
        </authorList>
    </citation>
    <scope>NUCLEOTIDE SEQUENCE [LARGE SCALE GENOMIC DNA]</scope>
</reference>